<gene>
    <name evidence="7" type="ORF">DENIS_1857</name>
</gene>
<dbReference type="Gene3D" id="1.10.155.10">
    <property type="entry name" value="Chemotaxis receptor methyltransferase CheR, N-terminal domain"/>
    <property type="match status" value="1"/>
</dbReference>
<keyword evidence="5" id="KW-0949">S-adenosyl-L-methionine</keyword>
<reference evidence="8" key="1">
    <citation type="submission" date="2017-11" db="EMBL/GenBank/DDBJ databases">
        <authorList>
            <person name="Watanabe M."/>
            <person name="Kojima H."/>
        </authorList>
    </citation>
    <scope>NUCLEOTIDE SEQUENCE [LARGE SCALE GENOMIC DNA]</scope>
    <source>
        <strain evidence="8">Tokyo 01</strain>
    </source>
</reference>
<evidence type="ECO:0000259" key="6">
    <source>
        <dbReference type="PROSITE" id="PS50123"/>
    </source>
</evidence>
<keyword evidence="4" id="KW-0808">Transferase</keyword>
<dbReference type="SUPFAM" id="SSF47757">
    <property type="entry name" value="Chemotaxis receptor methyltransferase CheR, N-terminal domain"/>
    <property type="match status" value="1"/>
</dbReference>
<proteinExistence type="predicted"/>
<sequence length="275" mass="32152">MSQRTFRRFRRFIQAELGIKMPEAKQTMLQARLQKRLRTLKIRTFEEYADYLFSDRGMAEELAHMIDVVTTNKTDFFRESQHFDYLTESVLPQLVRHFGAGVRRRAAVWSAGCSSGEEAYTLAMVLNEFRRRCPGFSYSVLGTDISTRMLKSAASGIYPHSRIEPVPMRFRKKYLLKSRDRGKDLVRIVPELRAAVRFYRVNFMKNDFGIREQMDVVFCRNVLIYFDRENQEKILNSICRHLITGGYLFTGHSETLNGLNIPLSQVTSTVYRKTL</sequence>
<evidence type="ECO:0000313" key="8">
    <source>
        <dbReference type="Proteomes" id="UP000288096"/>
    </source>
</evidence>
<dbReference type="InterPro" id="IPR036804">
    <property type="entry name" value="CheR_N_sf"/>
</dbReference>
<dbReference type="InterPro" id="IPR026024">
    <property type="entry name" value="Chemotaxis_MeTrfase_CheR"/>
</dbReference>
<dbReference type="Pfam" id="PF01739">
    <property type="entry name" value="CheR"/>
    <property type="match status" value="1"/>
</dbReference>
<keyword evidence="8" id="KW-1185">Reference proteome</keyword>
<protein>
    <recommendedName>
        <fullName evidence="2">protein-glutamate O-methyltransferase</fullName>
        <ecNumber evidence="2">2.1.1.80</ecNumber>
    </recommendedName>
</protein>
<dbReference type="CDD" id="cd02440">
    <property type="entry name" value="AdoMet_MTases"/>
    <property type="match status" value="1"/>
</dbReference>
<dbReference type="PANTHER" id="PTHR24422">
    <property type="entry name" value="CHEMOTAXIS PROTEIN METHYLTRANSFERASE"/>
    <property type="match status" value="1"/>
</dbReference>
<dbReference type="EC" id="2.1.1.80" evidence="2"/>
<dbReference type="InterPro" id="IPR029063">
    <property type="entry name" value="SAM-dependent_MTases_sf"/>
</dbReference>
<dbReference type="InterPro" id="IPR022642">
    <property type="entry name" value="CheR_C"/>
</dbReference>
<evidence type="ECO:0000256" key="4">
    <source>
        <dbReference type="ARBA" id="ARBA00022679"/>
    </source>
</evidence>
<dbReference type="InterPro" id="IPR022641">
    <property type="entry name" value="CheR_N"/>
</dbReference>
<organism evidence="7 8">
    <name type="scientific">Desulfonema ishimotonii</name>
    <dbReference type="NCBI Taxonomy" id="45657"/>
    <lineage>
        <taxon>Bacteria</taxon>
        <taxon>Pseudomonadati</taxon>
        <taxon>Thermodesulfobacteriota</taxon>
        <taxon>Desulfobacteria</taxon>
        <taxon>Desulfobacterales</taxon>
        <taxon>Desulfococcaceae</taxon>
        <taxon>Desulfonema</taxon>
    </lineage>
</organism>
<evidence type="ECO:0000256" key="2">
    <source>
        <dbReference type="ARBA" id="ARBA00012534"/>
    </source>
</evidence>
<dbReference type="Pfam" id="PF03705">
    <property type="entry name" value="CheR_N"/>
    <property type="match status" value="1"/>
</dbReference>
<dbReference type="Proteomes" id="UP000288096">
    <property type="component" value="Unassembled WGS sequence"/>
</dbReference>
<evidence type="ECO:0000313" key="7">
    <source>
        <dbReference type="EMBL" id="GBC60897.1"/>
    </source>
</evidence>
<dbReference type="InterPro" id="IPR000780">
    <property type="entry name" value="CheR_MeTrfase"/>
</dbReference>
<dbReference type="AlphaFoldDB" id="A0A401FV94"/>
<dbReference type="SMART" id="SM00138">
    <property type="entry name" value="MeTrc"/>
    <property type="match status" value="1"/>
</dbReference>
<evidence type="ECO:0000256" key="1">
    <source>
        <dbReference type="ARBA" id="ARBA00001541"/>
    </source>
</evidence>
<dbReference type="InterPro" id="IPR050903">
    <property type="entry name" value="Bact_Chemotaxis_MeTrfase"/>
</dbReference>
<evidence type="ECO:0000256" key="3">
    <source>
        <dbReference type="ARBA" id="ARBA00022603"/>
    </source>
</evidence>
<dbReference type="Gene3D" id="3.40.50.150">
    <property type="entry name" value="Vaccinia Virus protein VP39"/>
    <property type="match status" value="1"/>
</dbReference>
<dbReference type="EMBL" id="BEXT01000001">
    <property type="protein sequence ID" value="GBC60897.1"/>
    <property type="molecule type" value="Genomic_DNA"/>
</dbReference>
<accession>A0A401FV94</accession>
<dbReference type="PROSITE" id="PS50123">
    <property type="entry name" value="CHER"/>
    <property type="match status" value="1"/>
</dbReference>
<dbReference type="GO" id="GO:0032259">
    <property type="term" value="P:methylation"/>
    <property type="evidence" value="ECO:0007669"/>
    <property type="project" value="UniProtKB-KW"/>
</dbReference>
<name>A0A401FV94_9BACT</name>
<dbReference type="SUPFAM" id="SSF53335">
    <property type="entry name" value="S-adenosyl-L-methionine-dependent methyltransferases"/>
    <property type="match status" value="1"/>
</dbReference>
<dbReference type="GO" id="GO:0008983">
    <property type="term" value="F:protein-glutamate O-methyltransferase activity"/>
    <property type="evidence" value="ECO:0007669"/>
    <property type="project" value="UniProtKB-EC"/>
</dbReference>
<reference evidence="8" key="2">
    <citation type="submission" date="2019-01" db="EMBL/GenBank/DDBJ databases">
        <title>Genome sequence of Desulfonema ishimotonii strain Tokyo 01.</title>
        <authorList>
            <person name="Fukui M."/>
        </authorList>
    </citation>
    <scope>NUCLEOTIDE SEQUENCE [LARGE SCALE GENOMIC DNA]</scope>
    <source>
        <strain evidence="8">Tokyo 01</strain>
    </source>
</reference>
<keyword evidence="3" id="KW-0489">Methyltransferase</keyword>
<dbReference type="PIRSF" id="PIRSF000410">
    <property type="entry name" value="CheR"/>
    <property type="match status" value="1"/>
</dbReference>
<comment type="caution">
    <text evidence="7">The sequence shown here is derived from an EMBL/GenBank/DDBJ whole genome shotgun (WGS) entry which is preliminary data.</text>
</comment>
<dbReference type="PRINTS" id="PR00996">
    <property type="entry name" value="CHERMTFRASE"/>
</dbReference>
<comment type="catalytic activity">
    <reaction evidence="1">
        <text>L-glutamyl-[protein] + S-adenosyl-L-methionine = [protein]-L-glutamate 5-O-methyl ester + S-adenosyl-L-homocysteine</text>
        <dbReference type="Rhea" id="RHEA:24452"/>
        <dbReference type="Rhea" id="RHEA-COMP:10208"/>
        <dbReference type="Rhea" id="RHEA-COMP:10311"/>
        <dbReference type="ChEBI" id="CHEBI:29973"/>
        <dbReference type="ChEBI" id="CHEBI:57856"/>
        <dbReference type="ChEBI" id="CHEBI:59789"/>
        <dbReference type="ChEBI" id="CHEBI:82795"/>
        <dbReference type="EC" id="2.1.1.80"/>
    </reaction>
</comment>
<evidence type="ECO:0000256" key="5">
    <source>
        <dbReference type="ARBA" id="ARBA00022691"/>
    </source>
</evidence>
<dbReference type="PANTHER" id="PTHR24422:SF26">
    <property type="entry name" value="CHEMOTAXIS PROTEIN METHYLTRANSFERASE"/>
    <property type="match status" value="1"/>
</dbReference>
<feature type="domain" description="CheR-type methyltransferase" evidence="6">
    <location>
        <begin position="1"/>
        <end position="275"/>
    </location>
</feature>